<organism evidence="1">
    <name type="scientific">bioreactor metagenome</name>
    <dbReference type="NCBI Taxonomy" id="1076179"/>
    <lineage>
        <taxon>unclassified sequences</taxon>
        <taxon>metagenomes</taxon>
        <taxon>ecological metagenomes</taxon>
    </lineage>
</organism>
<dbReference type="EMBL" id="VSSQ01004788">
    <property type="protein sequence ID" value="MPM26639.1"/>
    <property type="molecule type" value="Genomic_DNA"/>
</dbReference>
<proteinExistence type="predicted"/>
<name>A0A644YEB5_9ZZZZ</name>
<reference evidence="1" key="1">
    <citation type="submission" date="2019-08" db="EMBL/GenBank/DDBJ databases">
        <authorList>
            <person name="Kucharzyk K."/>
            <person name="Murdoch R.W."/>
            <person name="Higgins S."/>
            <person name="Loffler F."/>
        </authorList>
    </citation>
    <scope>NUCLEOTIDE SEQUENCE</scope>
</reference>
<evidence type="ECO:0000313" key="1">
    <source>
        <dbReference type="EMBL" id="MPM26639.1"/>
    </source>
</evidence>
<sequence>MMKINVCNLDRFFQVVNSCEHPVKLVVSETSAEDLRGNVFVQNLLKDMQDGFTELNIETENSVDAMSLLRFMMEDGKNPEGCKDASLVTAA</sequence>
<gene>
    <name evidence="1" type="ORF">SDC9_73143</name>
</gene>
<protein>
    <submittedName>
        <fullName evidence="1">Uncharacterized protein</fullName>
    </submittedName>
</protein>
<comment type="caution">
    <text evidence="1">The sequence shown here is derived from an EMBL/GenBank/DDBJ whole genome shotgun (WGS) entry which is preliminary data.</text>
</comment>
<accession>A0A644YEB5</accession>
<dbReference type="AlphaFoldDB" id="A0A644YEB5"/>